<protein>
    <recommendedName>
        <fullName evidence="3">Restriction endonuclease type IV Mrr domain-containing protein</fullName>
    </recommendedName>
</protein>
<comment type="caution">
    <text evidence="1">The sequence shown here is derived from an EMBL/GenBank/DDBJ whole genome shotgun (WGS) entry which is preliminary data.</text>
</comment>
<name>A0ABT9ACT8_9BACT</name>
<organism evidence="1 2">
    <name type="scientific">Hymenobacter mellowenesis</name>
    <dbReference type="NCBI Taxonomy" id="3063995"/>
    <lineage>
        <taxon>Bacteria</taxon>
        <taxon>Pseudomonadati</taxon>
        <taxon>Bacteroidota</taxon>
        <taxon>Cytophagia</taxon>
        <taxon>Cytophagales</taxon>
        <taxon>Hymenobacteraceae</taxon>
        <taxon>Hymenobacter</taxon>
    </lineage>
</organism>
<dbReference type="Proteomes" id="UP001167796">
    <property type="component" value="Unassembled WGS sequence"/>
</dbReference>
<evidence type="ECO:0000313" key="2">
    <source>
        <dbReference type="Proteomes" id="UP001167796"/>
    </source>
</evidence>
<keyword evidence="2" id="KW-1185">Reference proteome</keyword>
<reference evidence="1" key="1">
    <citation type="submission" date="2023-07" db="EMBL/GenBank/DDBJ databases">
        <authorList>
            <person name="Kim M.K."/>
        </authorList>
    </citation>
    <scope>NUCLEOTIDE SEQUENCE</scope>
    <source>
        <strain evidence="1">M29</strain>
    </source>
</reference>
<sequence>MTCHTKPLFHPPEARFKELGNRGQSWENRVLSLFQTSGWTDIQVSPKDGEWDRKKVDIIPTTPNSPFPFHVQCKSSVNYQKINYPSILASMPKDPTKVNLIAHQRLKEDGSKGGEYVILKLQDFLYLTQQDPF</sequence>
<evidence type="ECO:0000313" key="1">
    <source>
        <dbReference type="EMBL" id="MDO7847665.1"/>
    </source>
</evidence>
<evidence type="ECO:0008006" key="3">
    <source>
        <dbReference type="Google" id="ProtNLM"/>
    </source>
</evidence>
<dbReference type="RefSeq" id="WP_305012345.1">
    <property type="nucleotide sequence ID" value="NZ_JAUQSX010000007.1"/>
</dbReference>
<dbReference type="EMBL" id="JAUQSX010000007">
    <property type="protein sequence ID" value="MDO7847665.1"/>
    <property type="molecule type" value="Genomic_DNA"/>
</dbReference>
<proteinExistence type="predicted"/>
<gene>
    <name evidence="1" type="ORF">Q5H92_14950</name>
</gene>
<accession>A0ABT9ACT8</accession>